<evidence type="ECO:0000256" key="5">
    <source>
        <dbReference type="ARBA" id="ARBA00022692"/>
    </source>
</evidence>
<keyword evidence="6" id="KW-0552">Olfaction</keyword>
<keyword evidence="14" id="KW-1185">Reference proteome</keyword>
<dbReference type="InterPro" id="IPR050516">
    <property type="entry name" value="Olfactory_GPCR"/>
</dbReference>
<dbReference type="GO" id="GO:0005886">
    <property type="term" value="C:plasma membrane"/>
    <property type="evidence" value="ECO:0007669"/>
    <property type="project" value="UniProtKB-SubCell"/>
</dbReference>
<dbReference type="Gene3D" id="1.20.1070.10">
    <property type="entry name" value="Rhodopsin 7-helix transmembrane proteins"/>
    <property type="match status" value="1"/>
</dbReference>
<keyword evidence="7 12" id="KW-1133">Transmembrane helix</keyword>
<protein>
    <submittedName>
        <fullName evidence="15">Olfactory receptor 14C36-like</fullName>
    </submittedName>
</protein>
<evidence type="ECO:0000256" key="12">
    <source>
        <dbReference type="SAM" id="Phobius"/>
    </source>
</evidence>
<organism evidence="14 15">
    <name type="scientific">Eublepharis macularius</name>
    <name type="common">Leopard gecko</name>
    <name type="synonym">Cyrtodactylus macularius</name>
    <dbReference type="NCBI Taxonomy" id="481883"/>
    <lineage>
        <taxon>Eukaryota</taxon>
        <taxon>Metazoa</taxon>
        <taxon>Chordata</taxon>
        <taxon>Craniata</taxon>
        <taxon>Vertebrata</taxon>
        <taxon>Euteleostomi</taxon>
        <taxon>Lepidosauria</taxon>
        <taxon>Squamata</taxon>
        <taxon>Bifurcata</taxon>
        <taxon>Gekkota</taxon>
        <taxon>Eublepharidae</taxon>
        <taxon>Eublepharinae</taxon>
        <taxon>Eublepharis</taxon>
    </lineage>
</organism>
<dbReference type="Proteomes" id="UP001190640">
    <property type="component" value="Chromosome 12"/>
</dbReference>
<evidence type="ECO:0000313" key="14">
    <source>
        <dbReference type="Proteomes" id="UP001190640"/>
    </source>
</evidence>
<comment type="subcellular location">
    <subcellularLocation>
        <location evidence="2">Cell membrane</location>
        <topology evidence="2">Multi-pass membrane protein</topology>
    </subcellularLocation>
</comment>
<dbReference type="GeneID" id="129339339"/>
<dbReference type="FunFam" id="1.20.1070.10:FF:000037">
    <property type="entry name" value="Olfactory receptor"/>
    <property type="match status" value="1"/>
</dbReference>
<name>A0AA97K6N9_EUBMA</name>
<dbReference type="GO" id="GO:0004984">
    <property type="term" value="F:olfactory receptor activity"/>
    <property type="evidence" value="ECO:0007669"/>
    <property type="project" value="InterPro"/>
</dbReference>
<evidence type="ECO:0000256" key="3">
    <source>
        <dbReference type="ARBA" id="ARBA00022475"/>
    </source>
</evidence>
<dbReference type="PRINTS" id="PR00237">
    <property type="entry name" value="GPCRRHODOPSN"/>
</dbReference>
<dbReference type="PRINTS" id="PR00245">
    <property type="entry name" value="OLFACTORYR"/>
</dbReference>
<dbReference type="InterPro" id="IPR017452">
    <property type="entry name" value="GPCR_Rhodpsn_7TM"/>
</dbReference>
<evidence type="ECO:0000256" key="11">
    <source>
        <dbReference type="ARBA" id="ARBA00023224"/>
    </source>
</evidence>
<evidence type="ECO:0000256" key="6">
    <source>
        <dbReference type="ARBA" id="ARBA00022725"/>
    </source>
</evidence>
<dbReference type="CDD" id="cd15227">
    <property type="entry name" value="7tmA_OR14-like"/>
    <property type="match status" value="1"/>
</dbReference>
<feature type="transmembrane region" description="Helical" evidence="12">
    <location>
        <begin position="96"/>
        <end position="118"/>
    </location>
</feature>
<keyword evidence="11" id="KW-0807">Transducer</keyword>
<evidence type="ECO:0000256" key="8">
    <source>
        <dbReference type="ARBA" id="ARBA00023040"/>
    </source>
</evidence>
<accession>A0AA97K6N9</accession>
<feature type="transmembrane region" description="Helical" evidence="12">
    <location>
        <begin position="201"/>
        <end position="223"/>
    </location>
</feature>
<feature type="transmembrane region" description="Helical" evidence="12">
    <location>
        <begin position="130"/>
        <end position="156"/>
    </location>
</feature>
<feature type="transmembrane region" description="Helical" evidence="12">
    <location>
        <begin position="269"/>
        <end position="289"/>
    </location>
</feature>
<dbReference type="AlphaFoldDB" id="A0AA97K6N9"/>
<evidence type="ECO:0000256" key="9">
    <source>
        <dbReference type="ARBA" id="ARBA00023136"/>
    </source>
</evidence>
<evidence type="ECO:0000313" key="15">
    <source>
        <dbReference type="RefSeq" id="XP_054849899.1"/>
    </source>
</evidence>
<evidence type="ECO:0000256" key="1">
    <source>
        <dbReference type="ARBA" id="ARBA00002936"/>
    </source>
</evidence>
<keyword evidence="8" id="KW-0297">G-protein coupled receptor</keyword>
<dbReference type="PANTHER" id="PTHR26452">
    <property type="entry name" value="OLFACTORY RECEPTOR"/>
    <property type="match status" value="1"/>
</dbReference>
<keyword evidence="9 12" id="KW-0472">Membrane</keyword>
<proteinExistence type="predicted"/>
<dbReference type="PROSITE" id="PS50262">
    <property type="entry name" value="G_PROTEIN_RECEP_F1_2"/>
    <property type="match status" value="1"/>
</dbReference>
<evidence type="ECO:0000256" key="2">
    <source>
        <dbReference type="ARBA" id="ARBA00004651"/>
    </source>
</evidence>
<sequence length="311" mass="34849">MVNQTGVTEFLLMGFSDVRELQILHVAVFLCIYLAALMGNFLLILTVVQNQSLHSPMYFFLINLSLSDACYISVTVPKSMATSVTNSKLISFSGCVIQVFLVITFAGAQMSFLTVMAYDRYVAICHPLQYTLTMNWGACLQMAALSWLSSIINAVMLTANTFRLLFCGSNIKQFFCDIPQLLMISCSDTTTSEALILADSIIMGLFCFFYILASYGYILSTVLKIRSAQARNKSFSTCIPHVMVFSLFLSTAFFSYFRPKSMSSPVVDLLTAVLYTVLPPLMNPIIYSLRNKEIQMAMQKMSKKIFGFHFI</sequence>
<reference evidence="15" key="1">
    <citation type="submission" date="2025-08" db="UniProtKB">
        <authorList>
            <consortium name="RefSeq"/>
        </authorList>
    </citation>
    <scope>IDENTIFICATION</scope>
    <source>
        <tissue evidence="15">Blood</tissue>
    </source>
</reference>
<keyword evidence="3" id="KW-1003">Cell membrane</keyword>
<keyword evidence="10" id="KW-0675">Receptor</keyword>
<comment type="function">
    <text evidence="1">Odorant receptor.</text>
</comment>
<evidence type="ECO:0000256" key="10">
    <source>
        <dbReference type="ARBA" id="ARBA00023170"/>
    </source>
</evidence>
<evidence type="ECO:0000259" key="13">
    <source>
        <dbReference type="PROSITE" id="PS50262"/>
    </source>
</evidence>
<evidence type="ECO:0000256" key="4">
    <source>
        <dbReference type="ARBA" id="ARBA00022606"/>
    </source>
</evidence>
<feature type="transmembrane region" description="Helical" evidence="12">
    <location>
        <begin position="23"/>
        <end position="45"/>
    </location>
</feature>
<evidence type="ECO:0000256" key="7">
    <source>
        <dbReference type="ARBA" id="ARBA00022989"/>
    </source>
</evidence>
<keyword evidence="4" id="KW-0716">Sensory transduction</keyword>
<dbReference type="KEGG" id="emc:129339339"/>
<dbReference type="Pfam" id="PF13853">
    <property type="entry name" value="7tm_4"/>
    <property type="match status" value="1"/>
</dbReference>
<dbReference type="SUPFAM" id="SSF81321">
    <property type="entry name" value="Family A G protein-coupled receptor-like"/>
    <property type="match status" value="1"/>
</dbReference>
<dbReference type="InterPro" id="IPR000276">
    <property type="entry name" value="GPCR_Rhodpsn"/>
</dbReference>
<dbReference type="InterPro" id="IPR000725">
    <property type="entry name" value="Olfact_rcpt"/>
</dbReference>
<gene>
    <name evidence="15" type="primary">LOC129339339</name>
</gene>
<feature type="transmembrane region" description="Helical" evidence="12">
    <location>
        <begin position="235"/>
        <end position="257"/>
    </location>
</feature>
<feature type="domain" description="G-protein coupled receptors family 1 profile" evidence="13">
    <location>
        <begin position="39"/>
        <end position="287"/>
    </location>
</feature>
<dbReference type="RefSeq" id="XP_054849899.1">
    <property type="nucleotide sequence ID" value="XM_054993924.1"/>
</dbReference>
<keyword evidence="5 12" id="KW-0812">Transmembrane</keyword>
<feature type="transmembrane region" description="Helical" evidence="12">
    <location>
        <begin position="57"/>
        <end position="76"/>
    </location>
</feature>
<dbReference type="GO" id="GO:0004930">
    <property type="term" value="F:G protein-coupled receptor activity"/>
    <property type="evidence" value="ECO:0007669"/>
    <property type="project" value="UniProtKB-KW"/>
</dbReference>